<evidence type="ECO:0000313" key="3">
    <source>
        <dbReference type="Proteomes" id="UP001162060"/>
    </source>
</evidence>
<proteinExistence type="predicted"/>
<evidence type="ECO:0000313" key="2">
    <source>
        <dbReference type="EMBL" id="CAK7936190.1"/>
    </source>
</evidence>
<reference evidence="2" key="1">
    <citation type="submission" date="2024-01" db="EMBL/GenBank/DDBJ databases">
        <authorList>
            <person name="Webb A."/>
        </authorList>
    </citation>
    <scope>NUCLEOTIDE SEQUENCE</scope>
    <source>
        <strain evidence="2">Pm1</strain>
    </source>
</reference>
<gene>
    <name evidence="2" type="ORF">PM001_LOCUS21340</name>
</gene>
<keyword evidence="1" id="KW-0732">Signal</keyword>
<sequence length="143" mass="16046">MRLLYFEVVALAAAFASIHAVPTAVDPVPVHESDVTLVLRETDESVIEASGARLLRAVVTKKGFVPMPTIMEEKATILSVFRRFVTGTADETKAWTTVLAKKADTAWKRNMKSTNDFFKTLNNLAKSFRQAEILQRSLRSYRK</sequence>
<dbReference type="Proteomes" id="UP001162060">
    <property type="component" value="Unassembled WGS sequence"/>
</dbReference>
<feature type="signal peptide" evidence="1">
    <location>
        <begin position="1"/>
        <end position="20"/>
    </location>
</feature>
<feature type="chain" id="PRO_5043931657" description="RxLR effector protein" evidence="1">
    <location>
        <begin position="21"/>
        <end position="143"/>
    </location>
</feature>
<dbReference type="EMBL" id="CAKLBY020000223">
    <property type="protein sequence ID" value="CAK7936190.1"/>
    <property type="molecule type" value="Genomic_DNA"/>
</dbReference>
<dbReference type="AlphaFoldDB" id="A0AAV1UNT9"/>
<evidence type="ECO:0000256" key="1">
    <source>
        <dbReference type="SAM" id="SignalP"/>
    </source>
</evidence>
<protein>
    <recommendedName>
        <fullName evidence="4">RxLR effector protein</fullName>
    </recommendedName>
</protein>
<comment type="caution">
    <text evidence="2">The sequence shown here is derived from an EMBL/GenBank/DDBJ whole genome shotgun (WGS) entry which is preliminary data.</text>
</comment>
<organism evidence="2 3">
    <name type="scientific">Peronospora matthiolae</name>
    <dbReference type="NCBI Taxonomy" id="2874970"/>
    <lineage>
        <taxon>Eukaryota</taxon>
        <taxon>Sar</taxon>
        <taxon>Stramenopiles</taxon>
        <taxon>Oomycota</taxon>
        <taxon>Peronosporomycetes</taxon>
        <taxon>Peronosporales</taxon>
        <taxon>Peronosporaceae</taxon>
        <taxon>Peronospora</taxon>
    </lineage>
</organism>
<evidence type="ECO:0008006" key="4">
    <source>
        <dbReference type="Google" id="ProtNLM"/>
    </source>
</evidence>
<accession>A0AAV1UNT9</accession>
<name>A0AAV1UNT9_9STRA</name>